<keyword evidence="1" id="KW-0472">Membrane</keyword>
<proteinExistence type="predicted"/>
<reference evidence="2 3" key="1">
    <citation type="submission" date="2023-06" db="EMBL/GenBank/DDBJ databases">
        <title>Whole genome sequence of Oscillatoria calcuttensis NRMC-F 0142.</title>
        <authorList>
            <person name="Shakena Fathima T."/>
            <person name="Muralitharan G."/>
            <person name="Thajuddin N."/>
        </authorList>
    </citation>
    <scope>NUCLEOTIDE SEQUENCE [LARGE SCALE GENOMIC DNA]</scope>
    <source>
        <strain evidence="2 3">NRMC-F 0142</strain>
    </source>
</reference>
<feature type="transmembrane region" description="Helical" evidence="1">
    <location>
        <begin position="21"/>
        <end position="39"/>
    </location>
</feature>
<evidence type="ECO:0000313" key="3">
    <source>
        <dbReference type="Proteomes" id="UP001230986"/>
    </source>
</evidence>
<dbReference type="Gene3D" id="1.50.10.20">
    <property type="match status" value="1"/>
</dbReference>
<dbReference type="InterPro" id="IPR008928">
    <property type="entry name" value="6-hairpin_glycosidase_sf"/>
</dbReference>
<keyword evidence="3" id="KW-1185">Reference proteome</keyword>
<evidence type="ECO:0000256" key="1">
    <source>
        <dbReference type="SAM" id="Phobius"/>
    </source>
</evidence>
<gene>
    <name evidence="2" type="ORF">QQ055_06215</name>
</gene>
<keyword evidence="1" id="KW-0812">Transmembrane</keyword>
<dbReference type="RefSeq" id="WP_286004380.1">
    <property type="nucleotide sequence ID" value="NZ_JASVEJ010000023.1"/>
</dbReference>
<dbReference type="EMBL" id="JASVEJ010000023">
    <property type="protein sequence ID" value="MDL5057058.1"/>
    <property type="molecule type" value="Genomic_DNA"/>
</dbReference>
<comment type="caution">
    <text evidence="2">The sequence shown here is derived from an EMBL/GenBank/DDBJ whole genome shotgun (WGS) entry which is preliminary data.</text>
</comment>
<evidence type="ECO:0000313" key="2">
    <source>
        <dbReference type="EMBL" id="MDL5057058.1"/>
    </source>
</evidence>
<dbReference type="Proteomes" id="UP001230986">
    <property type="component" value="Unassembled WGS sequence"/>
</dbReference>
<organism evidence="2 3">
    <name type="scientific">Geitlerinema calcuttense NRMC-F 0142</name>
    <dbReference type="NCBI Taxonomy" id="2922238"/>
    <lineage>
        <taxon>Bacteria</taxon>
        <taxon>Bacillati</taxon>
        <taxon>Cyanobacteriota</taxon>
        <taxon>Cyanophyceae</taxon>
        <taxon>Geitlerinematales</taxon>
        <taxon>Geitlerinemataceae</taxon>
        <taxon>Geitlerinema</taxon>
    </lineage>
</organism>
<name>A0ABT7LYI5_9CYAN</name>
<dbReference type="SUPFAM" id="SSF48208">
    <property type="entry name" value="Six-hairpin glycosidases"/>
    <property type="match status" value="1"/>
</dbReference>
<protein>
    <submittedName>
        <fullName evidence="2">Uncharacterized protein</fullName>
    </submittedName>
</protein>
<keyword evidence="1" id="KW-1133">Transmembrane helix</keyword>
<accession>A0ABT7LYI5</accession>
<sequence length="534" mass="60916">MMRIGIAKRRFRRMRRLRSPFYKLLAIAAVIVCFVYWVAVIACARPVHQGDREIYYAAGDEFLTAGFYGLEDYWNNIAKTQTYLVRGHLDNYLPIALKSLNYKPADATMRLLAEAFFAPRHPQTGLIPFSYNTRPYSNLPNSYSPQLRHFQTEGKQPVALIGRAIDFCQWFPNDLTLQNRCVALAKATLQYFDFRTPSGERGGMWGWVNVANGGEPRGAITLIQDYGEVAKGLAYLSARTGDPQFLQWADQKLQFVWQNRMNPNLPLLPELLIPSQALNRPEEPSSDTDTLYYVRQLFDLYQMTGNTRYRDWAMAVTRLWFEQAWNPQWGHFVRKLTPLGTPAVSELYGDGKYNTLHILVRAYQVTQDEQYLQRLKVAWSNLVKMGSEGLVPERIDRGIGDRAGGLDRQQTIFLSILVDAYRVSGDRVFLQEAESLGRRILQRGKAVMRAEGGQAGEAFLQLAIARQKIGRLEVAIARRGTQLRIERGNQQILEVSVPSEVAVIYLPEGTYQVTANNHGSIQKKVLHLEGQMHF</sequence>